<dbReference type="GO" id="GO:0005524">
    <property type="term" value="F:ATP binding"/>
    <property type="evidence" value="ECO:0007669"/>
    <property type="project" value="InterPro"/>
</dbReference>
<dbReference type="Gene3D" id="3.40.50.300">
    <property type="entry name" value="P-loop containing nucleotide triphosphate hydrolases"/>
    <property type="match status" value="1"/>
</dbReference>
<dbReference type="AlphaFoldDB" id="A0AA88LI44"/>
<dbReference type="InterPro" id="IPR003439">
    <property type="entry name" value="ABC_transporter-like_ATP-bd"/>
</dbReference>
<dbReference type="Pfam" id="PF00005">
    <property type="entry name" value="ABC_tran"/>
    <property type="match status" value="1"/>
</dbReference>
<dbReference type="GO" id="GO:0016887">
    <property type="term" value="F:ATP hydrolysis activity"/>
    <property type="evidence" value="ECO:0007669"/>
    <property type="project" value="InterPro"/>
</dbReference>
<reference evidence="3" key="1">
    <citation type="submission" date="2023-08" db="EMBL/GenBank/DDBJ databases">
        <title>Pelteobagrus vachellii genome.</title>
        <authorList>
            <person name="Liu H."/>
        </authorList>
    </citation>
    <scope>NUCLEOTIDE SEQUENCE</scope>
    <source>
        <strain evidence="3">PRFRI_2022a</strain>
        <tissue evidence="3">Muscle</tissue>
    </source>
</reference>
<keyword evidence="4" id="KW-1185">Reference proteome</keyword>
<feature type="domain" description="ABC transporter" evidence="1">
    <location>
        <begin position="1"/>
        <end position="170"/>
    </location>
</feature>
<dbReference type="InterPro" id="IPR039421">
    <property type="entry name" value="Type_1_exporter"/>
</dbReference>
<dbReference type="SUPFAM" id="SSF52540">
    <property type="entry name" value="P-loop containing nucleoside triphosphate hydrolases"/>
    <property type="match status" value="1"/>
</dbReference>
<organism evidence="3 4">
    <name type="scientific">Tachysurus vachellii</name>
    <name type="common">Darkbarbel catfish</name>
    <name type="synonym">Pelteobagrus vachellii</name>
    <dbReference type="NCBI Taxonomy" id="175792"/>
    <lineage>
        <taxon>Eukaryota</taxon>
        <taxon>Metazoa</taxon>
        <taxon>Chordata</taxon>
        <taxon>Craniata</taxon>
        <taxon>Vertebrata</taxon>
        <taxon>Euteleostomi</taxon>
        <taxon>Actinopterygii</taxon>
        <taxon>Neopterygii</taxon>
        <taxon>Teleostei</taxon>
        <taxon>Ostariophysi</taxon>
        <taxon>Siluriformes</taxon>
        <taxon>Bagridae</taxon>
        <taxon>Tachysurus</taxon>
    </lineage>
</organism>
<accession>A0AA88LI44</accession>
<evidence type="ECO:0000313" key="3">
    <source>
        <dbReference type="EMBL" id="KAK2818063.1"/>
    </source>
</evidence>
<gene>
    <name evidence="2" type="ORF">Q7C36_021993</name>
    <name evidence="3" type="ORF">Q7C36_021996</name>
</gene>
<protein>
    <recommendedName>
        <fullName evidence="1">ABC transporter domain-containing protein</fullName>
    </recommendedName>
</protein>
<dbReference type="EMBL" id="JAVHJS010000024">
    <property type="protein sequence ID" value="KAK2818063.1"/>
    <property type="molecule type" value="Genomic_DNA"/>
</dbReference>
<sequence>MEEEWVKQQGRELVAVGQEPVLFSGTIRENISYGLPDCSLAKIEEAARKANAHEFICQFQKGYDTDVGERGSLLGSSQKQRIAIARALIRQPQVILLDEITSFLDPKSEQMVQQALANCPNQTLLVIAHRLKTIEKADQIIVIDQGMIVEQGSHQELMEKKGHYYKLKEKLFTENNSNS</sequence>
<dbReference type="PANTHER" id="PTHR43394:SF19">
    <property type="entry name" value="ABC TRANSPORTER B FAMILY"/>
    <property type="match status" value="1"/>
</dbReference>
<dbReference type="PROSITE" id="PS50893">
    <property type="entry name" value="ABC_TRANSPORTER_2"/>
    <property type="match status" value="1"/>
</dbReference>
<dbReference type="GO" id="GO:0015421">
    <property type="term" value="F:ABC-type oligopeptide transporter activity"/>
    <property type="evidence" value="ECO:0007669"/>
    <property type="project" value="TreeGrafter"/>
</dbReference>
<name>A0AA88LI44_TACVA</name>
<dbReference type="Proteomes" id="UP001187315">
    <property type="component" value="Unassembled WGS sequence"/>
</dbReference>
<dbReference type="PANTHER" id="PTHR43394">
    <property type="entry name" value="ATP-DEPENDENT PERMEASE MDL1, MITOCHONDRIAL"/>
    <property type="match status" value="1"/>
</dbReference>
<comment type="caution">
    <text evidence="3">The sequence shown here is derived from an EMBL/GenBank/DDBJ whole genome shotgun (WGS) entry which is preliminary data.</text>
</comment>
<evidence type="ECO:0000313" key="2">
    <source>
        <dbReference type="EMBL" id="KAK2818060.1"/>
    </source>
</evidence>
<dbReference type="EMBL" id="JAVHJS010000024">
    <property type="protein sequence ID" value="KAK2818060.1"/>
    <property type="molecule type" value="Genomic_DNA"/>
</dbReference>
<evidence type="ECO:0000259" key="1">
    <source>
        <dbReference type="PROSITE" id="PS50893"/>
    </source>
</evidence>
<proteinExistence type="predicted"/>
<dbReference type="InterPro" id="IPR027417">
    <property type="entry name" value="P-loop_NTPase"/>
</dbReference>
<evidence type="ECO:0000313" key="4">
    <source>
        <dbReference type="Proteomes" id="UP001187315"/>
    </source>
</evidence>